<keyword evidence="4" id="KW-0573">Peptidoglycan synthesis</keyword>
<dbReference type="InterPro" id="IPR001920">
    <property type="entry name" value="Asp/Glu_race"/>
</dbReference>
<evidence type="ECO:0000256" key="7">
    <source>
        <dbReference type="NCBIfam" id="TIGR00067"/>
    </source>
</evidence>
<keyword evidence="6" id="KW-0961">Cell wall biogenesis/degradation</keyword>
<dbReference type="Gene3D" id="3.40.50.1860">
    <property type="match status" value="2"/>
</dbReference>
<dbReference type="InterPro" id="IPR004391">
    <property type="entry name" value="Glu_race"/>
</dbReference>
<evidence type="ECO:0000256" key="8">
    <source>
        <dbReference type="SAM" id="Phobius"/>
    </source>
</evidence>
<keyword evidence="10" id="KW-1185">Reference proteome</keyword>
<evidence type="ECO:0000313" key="10">
    <source>
        <dbReference type="Proteomes" id="UP000006103"/>
    </source>
</evidence>
<comment type="catalytic activity">
    <reaction evidence="1">
        <text>L-glutamate = D-glutamate</text>
        <dbReference type="Rhea" id="RHEA:12813"/>
        <dbReference type="ChEBI" id="CHEBI:29985"/>
        <dbReference type="ChEBI" id="CHEBI:29986"/>
        <dbReference type="EC" id="5.1.1.3"/>
    </reaction>
</comment>
<keyword evidence="8" id="KW-0472">Membrane</keyword>
<reference evidence="9 10" key="1">
    <citation type="journal article" date="2011" name="J. Bacteriol.">
        <title>Whole-genome sequences of two Borrelia afzelii and two Borrelia garinii Lyme disease agent isolates.</title>
        <authorList>
            <person name="Casjens S.R."/>
            <person name="Mongodin E.F."/>
            <person name="Qiu W.-G."/>
            <person name="Dunn J.J."/>
            <person name="Luft B.J."/>
            <person name="Fraser-Liggett C.M."/>
            <person name="Schutzer S.E."/>
        </authorList>
    </citation>
    <scope>NUCLEOTIDE SEQUENCE [LARGE SCALE GENOMIC DNA]</scope>
    <source>
        <strain evidence="9 10">PBr</strain>
    </source>
</reference>
<evidence type="ECO:0000256" key="4">
    <source>
        <dbReference type="ARBA" id="ARBA00022984"/>
    </source>
</evidence>
<dbReference type="GO" id="GO:0008881">
    <property type="term" value="F:glutamate racemase activity"/>
    <property type="evidence" value="ECO:0007669"/>
    <property type="project" value="UniProtKB-UniRule"/>
</dbReference>
<name>B7XTI7_BORGR</name>
<dbReference type="PANTHER" id="PTHR21198">
    <property type="entry name" value="GLUTAMATE RACEMASE"/>
    <property type="match status" value="1"/>
</dbReference>
<evidence type="ECO:0000256" key="5">
    <source>
        <dbReference type="ARBA" id="ARBA00023235"/>
    </source>
</evidence>
<dbReference type="PANTHER" id="PTHR21198:SF3">
    <property type="entry name" value="GLUTAMATE RACEMASE"/>
    <property type="match status" value="1"/>
</dbReference>
<protein>
    <recommendedName>
        <fullName evidence="2 7">Glutamate racemase</fullName>
        <ecNumber evidence="2 7">5.1.1.3</ecNumber>
    </recommendedName>
</protein>
<dbReference type="Pfam" id="PF01177">
    <property type="entry name" value="Asp_Glu_race"/>
    <property type="match status" value="1"/>
</dbReference>
<accession>B7XTI7</accession>
<evidence type="ECO:0000256" key="6">
    <source>
        <dbReference type="ARBA" id="ARBA00023316"/>
    </source>
</evidence>
<dbReference type="InterPro" id="IPR015942">
    <property type="entry name" value="Asp/Glu/hydantoin_racemase"/>
</dbReference>
<proteinExistence type="predicted"/>
<dbReference type="EMBL" id="ABJV02000003">
    <property type="protein sequence ID" value="EED28903.1"/>
    <property type="molecule type" value="Genomic_DNA"/>
</dbReference>
<gene>
    <name evidence="9" type="primary">murI</name>
    <name evidence="9" type="ORF">BGAPBR_0100</name>
</gene>
<keyword evidence="8" id="KW-1133">Transmembrane helix</keyword>
<dbReference type="STRING" id="29519.BLA33_03785"/>
<dbReference type="GO" id="GO:0008360">
    <property type="term" value="P:regulation of cell shape"/>
    <property type="evidence" value="ECO:0007669"/>
    <property type="project" value="UniProtKB-KW"/>
</dbReference>
<evidence type="ECO:0000256" key="3">
    <source>
        <dbReference type="ARBA" id="ARBA00022960"/>
    </source>
</evidence>
<comment type="caution">
    <text evidence="9">The sequence shown here is derived from an EMBL/GenBank/DDBJ whole genome shotgun (WGS) entry which is preliminary data.</text>
</comment>
<feature type="transmembrane region" description="Helical" evidence="8">
    <location>
        <begin position="51"/>
        <end position="68"/>
    </location>
</feature>
<evidence type="ECO:0000256" key="2">
    <source>
        <dbReference type="ARBA" id="ARBA00013090"/>
    </source>
</evidence>
<dbReference type="NCBIfam" id="TIGR00067">
    <property type="entry name" value="glut_race"/>
    <property type="match status" value="1"/>
</dbReference>
<dbReference type="SUPFAM" id="SSF53681">
    <property type="entry name" value="Aspartate/glutamate racemase"/>
    <property type="match status" value="2"/>
</dbReference>
<keyword evidence="5 9" id="KW-0413">Isomerase</keyword>
<sequence length="304" mass="35882">MLNQFYYSLKPFFKKHSTIFIILILEINFVNIYTLFFRGDYYFVMKNFKEVIIVFDSGIGGLSYFKYIKNKIDRYQYVYVADNKNFPYGEKSSEYLLEAILYLIEKLNKIYNISALILACNTISVSVYNKLNFVFPVVYTLPEVSLISDLALKRVLLIATNTTLESKFVKDQVNMHDDLIVKAAGELVNFVEYGEKYRKDALRCLEALKFEVVNTDREIVFLGCTHYLHLKAMIEDFLKIPVYENRELVVQSLIRSINFPQCKNSYYKNDVDLVDEFYLTKNENLTFYQNFCKKYNLYFKGTIV</sequence>
<dbReference type="EC" id="5.1.1.3" evidence="2 7"/>
<keyword evidence="8" id="KW-0812">Transmembrane</keyword>
<dbReference type="Proteomes" id="UP000006103">
    <property type="component" value="Unassembled WGS sequence"/>
</dbReference>
<organism evidence="9 10">
    <name type="scientific">Borreliella garinii PBr</name>
    <dbReference type="NCBI Taxonomy" id="498743"/>
    <lineage>
        <taxon>Bacteria</taxon>
        <taxon>Pseudomonadati</taxon>
        <taxon>Spirochaetota</taxon>
        <taxon>Spirochaetia</taxon>
        <taxon>Spirochaetales</taxon>
        <taxon>Borreliaceae</taxon>
        <taxon>Borreliella</taxon>
    </lineage>
</organism>
<evidence type="ECO:0000313" key="9">
    <source>
        <dbReference type="EMBL" id="EED28903.1"/>
    </source>
</evidence>
<evidence type="ECO:0000256" key="1">
    <source>
        <dbReference type="ARBA" id="ARBA00001602"/>
    </source>
</evidence>
<dbReference type="GO" id="GO:0009252">
    <property type="term" value="P:peptidoglycan biosynthetic process"/>
    <property type="evidence" value="ECO:0007669"/>
    <property type="project" value="UniProtKB-UniRule"/>
</dbReference>
<feature type="transmembrane region" description="Helical" evidence="8">
    <location>
        <begin position="20"/>
        <end position="39"/>
    </location>
</feature>
<keyword evidence="3" id="KW-0133">Cell shape</keyword>
<dbReference type="AlphaFoldDB" id="B7XTI7"/>
<dbReference type="GO" id="GO:0071555">
    <property type="term" value="P:cell wall organization"/>
    <property type="evidence" value="ECO:0007669"/>
    <property type="project" value="UniProtKB-KW"/>
</dbReference>